<evidence type="ECO:0000256" key="2">
    <source>
        <dbReference type="SAM" id="Phobius"/>
    </source>
</evidence>
<feature type="transmembrane region" description="Helical" evidence="2">
    <location>
        <begin position="95"/>
        <end position="117"/>
    </location>
</feature>
<dbReference type="RefSeq" id="WP_271089441.1">
    <property type="nucleotide sequence ID" value="NZ_JAPJZH010000005.1"/>
</dbReference>
<feature type="transmembrane region" description="Helical" evidence="2">
    <location>
        <begin position="160"/>
        <end position="184"/>
    </location>
</feature>
<feature type="transmembrane region" description="Helical" evidence="2">
    <location>
        <begin position="35"/>
        <end position="55"/>
    </location>
</feature>
<sequence length="348" mass="36965">MSRSHLGLVFCLSFVTLEAFQAVYLGAVFQEVDSFAVGGLVFGISVVGCTLATAVMRPQELAAAMRAWKVLLVLNLFAALAWSAYFLAVQLIEPAVVFTIFSGMVPLGTVIGSWLGLPEAGGSKRRLAHFGNTLILAAILYLGAITIFGLSGFVRGGETVAIAGVGLSALSGACTAFVILYSVRLNRKGVGPLAQFGLRFIAYTFLALAAFLAGLDDKGVQTDPSKLAVTVLIGFAVIAFPLYLVQKAVPLIPAPTIAAVTALGPAMVFFMQLFDGRIDYSTSTLAGLVIYMIGALLTVYGAIATATLRSTRHGRLSQARARYRDGTATRRTRTPDGCRDRNHPHRRP</sequence>
<dbReference type="SUPFAM" id="SSF103481">
    <property type="entry name" value="Multidrug resistance efflux transporter EmrE"/>
    <property type="match status" value="1"/>
</dbReference>
<evidence type="ECO:0000256" key="1">
    <source>
        <dbReference type="SAM" id="MobiDB-lite"/>
    </source>
</evidence>
<dbReference type="EMBL" id="JAPJZH010000005">
    <property type="protein sequence ID" value="MDA4845760.1"/>
    <property type="molecule type" value="Genomic_DNA"/>
</dbReference>
<feature type="transmembrane region" description="Helical" evidence="2">
    <location>
        <begin position="129"/>
        <end position="154"/>
    </location>
</feature>
<organism evidence="3 4">
    <name type="scientific">Hoeflea poritis</name>
    <dbReference type="NCBI Taxonomy" id="2993659"/>
    <lineage>
        <taxon>Bacteria</taxon>
        <taxon>Pseudomonadati</taxon>
        <taxon>Pseudomonadota</taxon>
        <taxon>Alphaproteobacteria</taxon>
        <taxon>Hyphomicrobiales</taxon>
        <taxon>Rhizobiaceae</taxon>
        <taxon>Hoeflea</taxon>
    </lineage>
</organism>
<keyword evidence="4" id="KW-1185">Reference proteome</keyword>
<reference evidence="3" key="1">
    <citation type="submission" date="2022-11" db="EMBL/GenBank/DDBJ databases">
        <title>Hoeflea poritis sp. nov., isolated from scleractinian coral Porites lutea.</title>
        <authorList>
            <person name="Zhang G."/>
            <person name="Wei Q."/>
            <person name="Cai L."/>
        </authorList>
    </citation>
    <scope>NUCLEOTIDE SEQUENCE</scope>
    <source>
        <strain evidence="3">E7-10</strain>
    </source>
</reference>
<name>A0ABT4VNM4_9HYPH</name>
<dbReference type="Proteomes" id="UP001148313">
    <property type="component" value="Unassembled WGS sequence"/>
</dbReference>
<feature type="transmembrane region" description="Helical" evidence="2">
    <location>
        <begin position="257"/>
        <end position="274"/>
    </location>
</feature>
<feature type="transmembrane region" description="Helical" evidence="2">
    <location>
        <begin position="67"/>
        <end position="89"/>
    </location>
</feature>
<feature type="region of interest" description="Disordered" evidence="1">
    <location>
        <begin position="315"/>
        <end position="348"/>
    </location>
</feature>
<keyword evidence="2" id="KW-1133">Transmembrane helix</keyword>
<gene>
    <name evidence="3" type="ORF">OOZ53_10395</name>
</gene>
<comment type="caution">
    <text evidence="3">The sequence shown here is derived from an EMBL/GenBank/DDBJ whole genome shotgun (WGS) entry which is preliminary data.</text>
</comment>
<proteinExistence type="predicted"/>
<dbReference type="InterPro" id="IPR037185">
    <property type="entry name" value="EmrE-like"/>
</dbReference>
<keyword evidence="2" id="KW-0472">Membrane</keyword>
<evidence type="ECO:0000313" key="4">
    <source>
        <dbReference type="Proteomes" id="UP001148313"/>
    </source>
</evidence>
<protein>
    <recommendedName>
        <fullName evidence="5">EamA domain-containing protein</fullName>
    </recommendedName>
</protein>
<feature type="transmembrane region" description="Helical" evidence="2">
    <location>
        <begin position="286"/>
        <end position="308"/>
    </location>
</feature>
<keyword evidence="2" id="KW-0812">Transmembrane</keyword>
<feature type="transmembrane region" description="Helical" evidence="2">
    <location>
        <begin position="227"/>
        <end position="245"/>
    </location>
</feature>
<evidence type="ECO:0000313" key="3">
    <source>
        <dbReference type="EMBL" id="MDA4845760.1"/>
    </source>
</evidence>
<feature type="transmembrane region" description="Helical" evidence="2">
    <location>
        <begin position="196"/>
        <end position="215"/>
    </location>
</feature>
<accession>A0ABT4VNM4</accession>
<feature type="compositionally biased region" description="Basic and acidic residues" evidence="1">
    <location>
        <begin position="322"/>
        <end position="341"/>
    </location>
</feature>
<evidence type="ECO:0008006" key="5">
    <source>
        <dbReference type="Google" id="ProtNLM"/>
    </source>
</evidence>